<evidence type="ECO:0000313" key="3">
    <source>
        <dbReference type="Proteomes" id="UP000198304"/>
    </source>
</evidence>
<feature type="domain" description="GyrI-like small molecule binding" evidence="1">
    <location>
        <begin position="18"/>
        <end position="201"/>
    </location>
</feature>
<keyword evidence="3" id="KW-1185">Reference proteome</keyword>
<dbReference type="AlphaFoldDB" id="A0A239IGC1"/>
<organism evidence="2 3">
    <name type="scientific">Anaerovirgula multivorans</name>
    <dbReference type="NCBI Taxonomy" id="312168"/>
    <lineage>
        <taxon>Bacteria</taxon>
        <taxon>Bacillati</taxon>
        <taxon>Bacillota</taxon>
        <taxon>Clostridia</taxon>
        <taxon>Peptostreptococcales</taxon>
        <taxon>Natronincolaceae</taxon>
        <taxon>Anaerovirgula</taxon>
    </lineage>
</organism>
<reference evidence="2 3" key="1">
    <citation type="submission" date="2017-06" db="EMBL/GenBank/DDBJ databases">
        <authorList>
            <person name="Kim H.J."/>
            <person name="Triplett B.A."/>
        </authorList>
    </citation>
    <scope>NUCLEOTIDE SEQUENCE [LARGE SCALE GENOMIC DNA]</scope>
    <source>
        <strain evidence="2 3">SCA</strain>
    </source>
</reference>
<dbReference type="InterPro" id="IPR029442">
    <property type="entry name" value="GyrI-like"/>
</dbReference>
<dbReference type="OrthoDB" id="4772335at2"/>
<accession>A0A239IGC1</accession>
<sequence>MKHEWKKHEKELYSIKKEPSVITVPRQKFIMISGKGNPNDADFSERVGALYSLAYSIKMRHKAFCSNNPDHNKQFEYLDYTVFPLEGIWTSAGNSPLDKDSFEYTIMIRQPDFITQEMFEAAYSVVEKKKPHPFLKEVVFDTMEDGLCVQMLHIGLFDDEPASFALMDAFSKDNGLERISHTHREIYLNDARKVQPAKYQTILRYQVRKGGVQ</sequence>
<dbReference type="Pfam" id="PF06445">
    <property type="entry name" value="GyrI-like"/>
    <property type="match status" value="1"/>
</dbReference>
<dbReference type="RefSeq" id="WP_089284604.1">
    <property type="nucleotide sequence ID" value="NZ_FZOJ01000028.1"/>
</dbReference>
<dbReference type="InterPro" id="IPR011256">
    <property type="entry name" value="Reg_factor_effector_dom_sf"/>
</dbReference>
<dbReference type="Gene3D" id="3.20.80.10">
    <property type="entry name" value="Regulatory factor, effector binding domain"/>
    <property type="match status" value="1"/>
</dbReference>
<dbReference type="InterPro" id="IPR008319">
    <property type="entry name" value="GyrI-like_CCH_Lin2189-like"/>
</dbReference>
<dbReference type="SUPFAM" id="SSF55136">
    <property type="entry name" value="Probable bacterial effector-binding domain"/>
    <property type="match status" value="1"/>
</dbReference>
<dbReference type="Proteomes" id="UP000198304">
    <property type="component" value="Unassembled WGS sequence"/>
</dbReference>
<evidence type="ECO:0000313" key="2">
    <source>
        <dbReference type="EMBL" id="SNS92720.1"/>
    </source>
</evidence>
<protein>
    <recommendedName>
        <fullName evidence="1">GyrI-like small molecule binding domain-containing protein</fullName>
    </recommendedName>
</protein>
<dbReference type="EMBL" id="FZOJ01000028">
    <property type="protein sequence ID" value="SNS92720.1"/>
    <property type="molecule type" value="Genomic_DNA"/>
</dbReference>
<proteinExistence type="predicted"/>
<evidence type="ECO:0000259" key="1">
    <source>
        <dbReference type="Pfam" id="PF06445"/>
    </source>
</evidence>
<gene>
    <name evidence="2" type="ORF">SAMN05446037_10288</name>
</gene>
<dbReference type="PIRSF" id="PIRSF031644">
    <property type="entry name" value="UCP031644"/>
    <property type="match status" value="1"/>
</dbReference>
<name>A0A239IGC1_9FIRM</name>